<evidence type="ECO:0000313" key="2">
    <source>
        <dbReference type="EMBL" id="KAF2724737.1"/>
    </source>
</evidence>
<protein>
    <recommendedName>
        <fullName evidence="1">F-box domain-containing protein</fullName>
    </recommendedName>
</protein>
<name>A0A9P4UQN8_9PEZI</name>
<dbReference type="InterPro" id="IPR036047">
    <property type="entry name" value="F-box-like_dom_sf"/>
</dbReference>
<dbReference type="PROSITE" id="PS50181">
    <property type="entry name" value="FBOX"/>
    <property type="match status" value="1"/>
</dbReference>
<dbReference type="AlphaFoldDB" id="A0A9P4UQN8"/>
<dbReference type="Proteomes" id="UP000799441">
    <property type="component" value="Unassembled WGS sequence"/>
</dbReference>
<dbReference type="SUPFAM" id="SSF81383">
    <property type="entry name" value="F-box domain"/>
    <property type="match status" value="1"/>
</dbReference>
<keyword evidence="3" id="KW-1185">Reference proteome</keyword>
<comment type="caution">
    <text evidence="2">The sequence shown here is derived from an EMBL/GenBank/DDBJ whole genome shotgun (WGS) entry which is preliminary data.</text>
</comment>
<dbReference type="Gene3D" id="1.20.1280.50">
    <property type="match status" value="1"/>
</dbReference>
<accession>A0A9P4UQN8</accession>
<dbReference type="InterPro" id="IPR001810">
    <property type="entry name" value="F-box_dom"/>
</dbReference>
<feature type="domain" description="F-box" evidence="1">
    <location>
        <begin position="4"/>
        <end position="49"/>
    </location>
</feature>
<sequence length="873" mass="99104">MDGFHFLRLLPEELLQHILGYLKQQDFFALNISSRWANAVATPRIWRDVLLTDCRTTHPQEGAVCDKDEHDDSPLIKKLVILATRPHIAACVHILTHRCHLPPPAIFTELPHVTFSSQTLSIDARTITLVKLAARNLVNLQTLRIIFGHANLNDALLRCLFDSERPRQKQITRLWLENCRISAGCCQSRTGFPTTYGLPPELDLRGLQSVRFRRMPLRPASDRDSYLMLSDVNWVYARSTECMTIADGQGGAYSTSIHTTEQELEAIRNVGEIFRLLAQDGLKSRPSNGLFGPAEYFDDIIYDRIAQQVQLPEEVNHLTRAFATDLYRRILTPCKSYWLDPPRAHIEDWSSLAGLDKAFAVAGPFHPERFETTPGTIEIPTWAEIEPSANVAVSLLRSSCSTLRSLNLDWVFTEPVVRQEPLKMVHWMKMFVSLFKLRFPHLRAFQMRNAVAPHAMIPPGLFLFDKMQLPQYSSYMGAEGLQSFGESVGDWSAGDEYAGLEFMENHSKLQCLAWAIDLFFSHQPRNREVKARADKVIEELSHTLEDLRIDATYVTAGELQTEEYVCHDLAARSRRRLCILQFASKMRRLKNIKIEGGVPRDERRETMRALHSCPLEKIVMIGVNWPLGNTWGRNAQDLGDLLQPQLDVEGFEAEDKEAVFELGLKDPIPADERFTYEPQFGWPPSAPMLHSIASFHAPTVKELKFCGYQGSPGLLMPTPITHPMLNALRQFHNLESIIFSMLLDTRFEGQVRDREVMDYWIGTRSPASTALVRVSDEEPEGWELELRTKYAPNAIAWRVTNFISGFLSETAKARKGGVHVRASFCVGDGGLFDLDCAVGKGAVGSDVCLWYAGPREELDTERRKGKLASRRWF</sequence>
<dbReference type="EMBL" id="MU003770">
    <property type="protein sequence ID" value="KAF2724737.1"/>
    <property type="molecule type" value="Genomic_DNA"/>
</dbReference>
<dbReference type="OrthoDB" id="47801at2759"/>
<gene>
    <name evidence="2" type="ORF">K431DRAFT_281688</name>
</gene>
<dbReference type="Pfam" id="PF12937">
    <property type="entry name" value="F-box-like"/>
    <property type="match status" value="1"/>
</dbReference>
<proteinExistence type="predicted"/>
<organism evidence="2 3">
    <name type="scientific">Polychaeton citri CBS 116435</name>
    <dbReference type="NCBI Taxonomy" id="1314669"/>
    <lineage>
        <taxon>Eukaryota</taxon>
        <taxon>Fungi</taxon>
        <taxon>Dikarya</taxon>
        <taxon>Ascomycota</taxon>
        <taxon>Pezizomycotina</taxon>
        <taxon>Dothideomycetes</taxon>
        <taxon>Dothideomycetidae</taxon>
        <taxon>Capnodiales</taxon>
        <taxon>Capnodiaceae</taxon>
        <taxon>Polychaeton</taxon>
    </lineage>
</organism>
<evidence type="ECO:0000259" key="1">
    <source>
        <dbReference type="PROSITE" id="PS50181"/>
    </source>
</evidence>
<reference evidence="2" key="1">
    <citation type="journal article" date="2020" name="Stud. Mycol.">
        <title>101 Dothideomycetes genomes: a test case for predicting lifestyles and emergence of pathogens.</title>
        <authorList>
            <person name="Haridas S."/>
            <person name="Albert R."/>
            <person name="Binder M."/>
            <person name="Bloem J."/>
            <person name="Labutti K."/>
            <person name="Salamov A."/>
            <person name="Andreopoulos B."/>
            <person name="Baker S."/>
            <person name="Barry K."/>
            <person name="Bills G."/>
            <person name="Bluhm B."/>
            <person name="Cannon C."/>
            <person name="Castanera R."/>
            <person name="Culley D."/>
            <person name="Daum C."/>
            <person name="Ezra D."/>
            <person name="Gonzalez J."/>
            <person name="Henrissat B."/>
            <person name="Kuo A."/>
            <person name="Liang C."/>
            <person name="Lipzen A."/>
            <person name="Lutzoni F."/>
            <person name="Magnuson J."/>
            <person name="Mondo S."/>
            <person name="Nolan M."/>
            <person name="Ohm R."/>
            <person name="Pangilinan J."/>
            <person name="Park H.-J."/>
            <person name="Ramirez L."/>
            <person name="Alfaro M."/>
            <person name="Sun H."/>
            <person name="Tritt A."/>
            <person name="Yoshinaga Y."/>
            <person name="Zwiers L.-H."/>
            <person name="Turgeon B."/>
            <person name="Goodwin S."/>
            <person name="Spatafora J."/>
            <person name="Crous P."/>
            <person name="Grigoriev I."/>
        </authorList>
    </citation>
    <scope>NUCLEOTIDE SEQUENCE</scope>
    <source>
        <strain evidence="2">CBS 116435</strain>
    </source>
</reference>
<evidence type="ECO:0000313" key="3">
    <source>
        <dbReference type="Proteomes" id="UP000799441"/>
    </source>
</evidence>